<name>A0A6G1DKE4_9ORYZ</name>
<protein>
    <submittedName>
        <fullName evidence="1">Uncharacterized protein</fullName>
    </submittedName>
</protein>
<accession>A0A6G1DKE4</accession>
<gene>
    <name evidence="1" type="ORF">E2562_015283</name>
</gene>
<reference evidence="1 2" key="1">
    <citation type="submission" date="2019-11" db="EMBL/GenBank/DDBJ databases">
        <title>Whole genome sequence of Oryza granulata.</title>
        <authorList>
            <person name="Li W."/>
        </authorList>
    </citation>
    <scope>NUCLEOTIDE SEQUENCE [LARGE SCALE GENOMIC DNA]</scope>
    <source>
        <strain evidence="2">cv. Menghai</strain>
        <tissue evidence="1">Leaf</tissue>
    </source>
</reference>
<organism evidence="1 2">
    <name type="scientific">Oryza meyeriana var. granulata</name>
    <dbReference type="NCBI Taxonomy" id="110450"/>
    <lineage>
        <taxon>Eukaryota</taxon>
        <taxon>Viridiplantae</taxon>
        <taxon>Streptophyta</taxon>
        <taxon>Embryophyta</taxon>
        <taxon>Tracheophyta</taxon>
        <taxon>Spermatophyta</taxon>
        <taxon>Magnoliopsida</taxon>
        <taxon>Liliopsida</taxon>
        <taxon>Poales</taxon>
        <taxon>Poaceae</taxon>
        <taxon>BOP clade</taxon>
        <taxon>Oryzoideae</taxon>
        <taxon>Oryzeae</taxon>
        <taxon>Oryzinae</taxon>
        <taxon>Oryza</taxon>
        <taxon>Oryza meyeriana</taxon>
    </lineage>
</organism>
<dbReference type="AlphaFoldDB" id="A0A6G1DKE4"/>
<dbReference type="Proteomes" id="UP000479710">
    <property type="component" value="Unassembled WGS sequence"/>
</dbReference>
<dbReference type="EMBL" id="SPHZ02000006">
    <property type="protein sequence ID" value="KAF0912594.1"/>
    <property type="molecule type" value="Genomic_DNA"/>
</dbReference>
<evidence type="ECO:0000313" key="1">
    <source>
        <dbReference type="EMBL" id="KAF0912594.1"/>
    </source>
</evidence>
<proteinExistence type="predicted"/>
<keyword evidence="2" id="KW-1185">Reference proteome</keyword>
<comment type="caution">
    <text evidence="1">The sequence shown here is derived from an EMBL/GenBank/DDBJ whole genome shotgun (WGS) entry which is preliminary data.</text>
</comment>
<sequence>MFPFGSTSMPPSNKMSLALEVSYQIRDQLKATATYHLGEVEVEEHRGLSNVRLSSAAGVERAVH</sequence>
<evidence type="ECO:0000313" key="2">
    <source>
        <dbReference type="Proteomes" id="UP000479710"/>
    </source>
</evidence>